<protein>
    <submittedName>
        <fullName evidence="14">Sensor histidine kinase</fullName>
    </submittedName>
</protein>
<keyword evidence="6" id="KW-0547">Nucleotide-binding</keyword>
<dbReference type="SUPFAM" id="SSF55874">
    <property type="entry name" value="ATPase domain of HSP90 chaperone/DNA topoisomerase II/histidine kinase"/>
    <property type="match status" value="1"/>
</dbReference>
<evidence type="ECO:0000256" key="4">
    <source>
        <dbReference type="ARBA" id="ARBA00022679"/>
    </source>
</evidence>
<dbReference type="SMART" id="SM00304">
    <property type="entry name" value="HAMP"/>
    <property type="match status" value="1"/>
</dbReference>
<comment type="subcellular location">
    <subcellularLocation>
        <location evidence="1">Cell membrane</location>
        <topology evidence="1">Multi-pass membrane protein</topology>
    </subcellularLocation>
</comment>
<keyword evidence="3" id="KW-0597">Phosphoprotein</keyword>
<dbReference type="PANTHER" id="PTHR34220:SF11">
    <property type="entry name" value="SENSOR PROTEIN KINASE HPTS"/>
    <property type="match status" value="1"/>
</dbReference>
<dbReference type="Pfam" id="PF00672">
    <property type="entry name" value="HAMP"/>
    <property type="match status" value="1"/>
</dbReference>
<keyword evidence="11 12" id="KW-0472">Membrane</keyword>
<dbReference type="SUPFAM" id="SSF158472">
    <property type="entry name" value="HAMP domain-like"/>
    <property type="match status" value="1"/>
</dbReference>
<evidence type="ECO:0000256" key="11">
    <source>
        <dbReference type="ARBA" id="ARBA00023136"/>
    </source>
</evidence>
<dbReference type="InterPro" id="IPR010559">
    <property type="entry name" value="Sig_transdc_His_kin_internal"/>
</dbReference>
<gene>
    <name evidence="14" type="ORF">OB236_23620</name>
</gene>
<name>A0ABT2UMM6_9BACL</name>
<dbReference type="InterPro" id="IPR003660">
    <property type="entry name" value="HAMP_dom"/>
</dbReference>
<keyword evidence="10" id="KW-0902">Two-component regulatory system</keyword>
<evidence type="ECO:0000256" key="12">
    <source>
        <dbReference type="SAM" id="Phobius"/>
    </source>
</evidence>
<accession>A0ABT2UMM6</accession>
<keyword evidence="9 12" id="KW-1133">Transmembrane helix</keyword>
<evidence type="ECO:0000259" key="13">
    <source>
        <dbReference type="PROSITE" id="PS50885"/>
    </source>
</evidence>
<keyword evidence="4" id="KW-0808">Transferase</keyword>
<dbReference type="CDD" id="cd06225">
    <property type="entry name" value="HAMP"/>
    <property type="match status" value="1"/>
</dbReference>
<keyword evidence="7 14" id="KW-0418">Kinase</keyword>
<evidence type="ECO:0000256" key="7">
    <source>
        <dbReference type="ARBA" id="ARBA00022777"/>
    </source>
</evidence>
<proteinExistence type="predicted"/>
<evidence type="ECO:0000256" key="3">
    <source>
        <dbReference type="ARBA" id="ARBA00022553"/>
    </source>
</evidence>
<keyword evidence="2" id="KW-1003">Cell membrane</keyword>
<dbReference type="PROSITE" id="PS50885">
    <property type="entry name" value="HAMP"/>
    <property type="match status" value="1"/>
</dbReference>
<feature type="transmembrane region" description="Helical" evidence="12">
    <location>
        <begin position="298"/>
        <end position="316"/>
    </location>
</feature>
<evidence type="ECO:0000256" key="10">
    <source>
        <dbReference type="ARBA" id="ARBA00023012"/>
    </source>
</evidence>
<reference evidence="14 15" key="1">
    <citation type="submission" date="2022-09" db="EMBL/GenBank/DDBJ databases">
        <authorList>
            <person name="Han X.L."/>
            <person name="Wang Q."/>
            <person name="Lu T."/>
        </authorList>
    </citation>
    <scope>NUCLEOTIDE SEQUENCE [LARGE SCALE GENOMIC DNA]</scope>
    <source>
        <strain evidence="14 15">WQ 127069</strain>
    </source>
</reference>
<evidence type="ECO:0000256" key="5">
    <source>
        <dbReference type="ARBA" id="ARBA00022692"/>
    </source>
</evidence>
<evidence type="ECO:0000256" key="8">
    <source>
        <dbReference type="ARBA" id="ARBA00022840"/>
    </source>
</evidence>
<organism evidence="14 15">
    <name type="scientific">Paenibacillus baimaensis</name>
    <dbReference type="NCBI Taxonomy" id="2982185"/>
    <lineage>
        <taxon>Bacteria</taxon>
        <taxon>Bacillati</taxon>
        <taxon>Bacillota</taxon>
        <taxon>Bacilli</taxon>
        <taxon>Bacillales</taxon>
        <taxon>Paenibacillaceae</taxon>
        <taxon>Paenibacillus</taxon>
    </lineage>
</organism>
<keyword evidence="5 12" id="KW-0812">Transmembrane</keyword>
<evidence type="ECO:0000256" key="1">
    <source>
        <dbReference type="ARBA" id="ARBA00004651"/>
    </source>
</evidence>
<dbReference type="InterPro" id="IPR036890">
    <property type="entry name" value="HATPase_C_sf"/>
</dbReference>
<dbReference type="Pfam" id="PF02518">
    <property type="entry name" value="HATPase_c"/>
    <property type="match status" value="1"/>
</dbReference>
<dbReference type="InterPro" id="IPR050640">
    <property type="entry name" value="Bact_2-comp_sensor_kinase"/>
</dbReference>
<keyword evidence="8" id="KW-0067">ATP-binding</keyword>
<evidence type="ECO:0000313" key="15">
    <source>
        <dbReference type="Proteomes" id="UP001652445"/>
    </source>
</evidence>
<feature type="domain" description="HAMP" evidence="13">
    <location>
        <begin position="317"/>
        <end position="369"/>
    </location>
</feature>
<dbReference type="Gene3D" id="3.30.565.10">
    <property type="entry name" value="Histidine kinase-like ATPase, C-terminal domain"/>
    <property type="match status" value="1"/>
</dbReference>
<sequence>MPDWLRTLSLRNKLMLTILICLVLPSIVSLYVSNLLTRDVVRSQVTENSQEAMRIVNQFAAGQIKNMVYVMNFVQFDEELQLSILELGRINESTSQGDVLSHKQKISKRLETVINSLGHLNVTILLPNREYVASYSTFSKDPRNIFDKSWFQDIDKVSGYNVKWVGAEPNDDIQTLNKPYVLTAAKPLRTNSSTYGYVIVSSEMDNFQQLFDQYKADEVMVIIDRQGHVVVDKDYSSIGTTFPYYDQLPTSNSFSFLKVAGEEYIMLSEQITPEWRLVSMSPYKKAAQKIESFRQTDFLIQLLFLIVFVGILLYMVRALTKPIAKLVQTVVQIESGQLSERSNITGGDEVGRLGYVFDRMIGRIERMIKENRREQELKRKAELAMLQAQINPHFLFNVLNSIRLKIIMKGDEENAELISSLSSVLRMTINRNNEFIMLHEEIDINEHYVRLLNSRHGDRVVLRIEAASDTLMLKVPRFILQPLIENAYIHGLKSKPGEIIISSCKCEDGRLQVEIRDSGIGMTSEKLSALRAHLEAKLRDHTEESHKDLLSGIGINNVFERLKLIYGDRFDYDIDSIPDRGTCIVLRFPENADKGENDVFNYDRG</sequence>
<evidence type="ECO:0000256" key="9">
    <source>
        <dbReference type="ARBA" id="ARBA00022989"/>
    </source>
</evidence>
<comment type="caution">
    <text evidence="14">The sequence shown here is derived from an EMBL/GenBank/DDBJ whole genome shotgun (WGS) entry which is preliminary data.</text>
</comment>
<dbReference type="EMBL" id="JAOQIO010000089">
    <property type="protein sequence ID" value="MCU6795102.1"/>
    <property type="molecule type" value="Genomic_DNA"/>
</dbReference>
<evidence type="ECO:0000256" key="6">
    <source>
        <dbReference type="ARBA" id="ARBA00022741"/>
    </source>
</evidence>
<dbReference type="InterPro" id="IPR003594">
    <property type="entry name" value="HATPase_dom"/>
</dbReference>
<dbReference type="Gene3D" id="6.10.340.10">
    <property type="match status" value="1"/>
</dbReference>
<dbReference type="RefSeq" id="WP_262686144.1">
    <property type="nucleotide sequence ID" value="NZ_JAOQIO010000089.1"/>
</dbReference>
<dbReference type="Pfam" id="PF06580">
    <property type="entry name" value="His_kinase"/>
    <property type="match status" value="1"/>
</dbReference>
<evidence type="ECO:0000313" key="14">
    <source>
        <dbReference type="EMBL" id="MCU6795102.1"/>
    </source>
</evidence>
<dbReference type="Proteomes" id="UP001652445">
    <property type="component" value="Unassembled WGS sequence"/>
</dbReference>
<dbReference type="GO" id="GO:0016301">
    <property type="term" value="F:kinase activity"/>
    <property type="evidence" value="ECO:0007669"/>
    <property type="project" value="UniProtKB-KW"/>
</dbReference>
<evidence type="ECO:0000256" key="2">
    <source>
        <dbReference type="ARBA" id="ARBA00022475"/>
    </source>
</evidence>
<dbReference type="PANTHER" id="PTHR34220">
    <property type="entry name" value="SENSOR HISTIDINE KINASE YPDA"/>
    <property type="match status" value="1"/>
</dbReference>
<keyword evidence="15" id="KW-1185">Reference proteome</keyword>